<evidence type="ECO:0000256" key="6">
    <source>
        <dbReference type="ARBA" id="ARBA00029447"/>
    </source>
</evidence>
<dbReference type="CDD" id="cd06225">
    <property type="entry name" value="HAMP"/>
    <property type="match status" value="1"/>
</dbReference>
<dbReference type="InterPro" id="IPR003660">
    <property type="entry name" value="HAMP_dom"/>
</dbReference>
<keyword evidence="3 9" id="KW-1133">Transmembrane helix</keyword>
<dbReference type="InterPro" id="IPR004089">
    <property type="entry name" value="MCPsignal_dom"/>
</dbReference>
<dbReference type="AlphaFoldDB" id="A0A364NNU2"/>
<dbReference type="PANTHER" id="PTHR32089:SF119">
    <property type="entry name" value="METHYL-ACCEPTING CHEMOTAXIS PROTEIN CTPL"/>
    <property type="match status" value="1"/>
</dbReference>
<evidence type="ECO:0000256" key="8">
    <source>
        <dbReference type="SAM" id="MobiDB-lite"/>
    </source>
</evidence>
<evidence type="ECO:0000259" key="10">
    <source>
        <dbReference type="PROSITE" id="PS50111"/>
    </source>
</evidence>
<evidence type="ECO:0000256" key="3">
    <source>
        <dbReference type="ARBA" id="ARBA00022989"/>
    </source>
</evidence>
<proteinExistence type="inferred from homology"/>
<name>A0A364NNU2_9GAMM</name>
<evidence type="ECO:0000256" key="1">
    <source>
        <dbReference type="ARBA" id="ARBA00004141"/>
    </source>
</evidence>
<keyword evidence="5 7" id="KW-0807">Transducer</keyword>
<sequence>MRMLSLKIKLLVGAGLLISGSLALVIVLALYQLNQSAVQTLNLTEDIVTRSVHEEVRLASQLLTDDITQLLNQGMSTPEVLASVFNTAAGDETQLTREQASVMVQSALQANKAVSSAYAQFEPNGYDRFDSQYQSSTNMTGTLDIYWVREEGALVSYPVDYDVKYDATLDEYGNRAAEWYLCPLETGRACITEPYLYEIESGRSILMTSLTYPVLKSGKAVGVTGVDINLPVLQEKIQKLSQSLYKGAASVILLSNDQRIIASSQFPESLGLPLRSVNSELLDRLDGRGVSQNSILTKSQIQIANANWSLVVDIPETVAFEQVSQLRDQLENNEASVRVNLMVTALIVLLVTLIIVMFFVKSITRPLTELGLRMRELAGAEGDLTRRLEAASHAELANVADGFNQFTAKIRVLIQELIRLSADLKGSAGSLSDTATETRQATSDQNRQLDSVAAAANEMAATATQVAQLAAATAQDSNSANQDVKNSRENLSKTVADIERVSNSIEQAAGAVTAVEKRSDEITTIVSTIRGIAEQTNLLALNAAIEAARAGEQGRGFAVVADEVRSLAGRTQTATEEIEALIGSLKHDVNLSVDQMKGCLGSIQTTVEESQRSLQALEAAAGRIHAISDNSTQVATAAEEQSMVNEEITKNITQIGDAAAHLTDTATQVQSLGAEVAGSASEIDARLKRFKV</sequence>
<reference evidence="12 13" key="1">
    <citation type="submission" date="2018-06" db="EMBL/GenBank/DDBJ databases">
        <title>Nitrincola tibetense sp. nov., isolated from Lake XuguoCo on Tibetan Plateau.</title>
        <authorList>
            <person name="Xing P."/>
        </authorList>
    </citation>
    <scope>NUCLEOTIDE SEQUENCE [LARGE SCALE GENOMIC DNA]</scope>
    <source>
        <strain evidence="13">xg18</strain>
    </source>
</reference>
<protein>
    <submittedName>
        <fullName evidence="12">Methyl-accepting chemotaxis protein</fullName>
    </submittedName>
</protein>
<dbReference type="Pfam" id="PF00672">
    <property type="entry name" value="HAMP"/>
    <property type="match status" value="1"/>
</dbReference>
<dbReference type="Pfam" id="PF22673">
    <property type="entry name" value="MCP-like_PDC_1"/>
    <property type="match status" value="1"/>
</dbReference>
<gene>
    <name evidence="12" type="ORF">DN062_07210</name>
</gene>
<dbReference type="CDD" id="cd11386">
    <property type="entry name" value="MCP_signal"/>
    <property type="match status" value="1"/>
</dbReference>
<comment type="similarity">
    <text evidence="6">Belongs to the methyl-accepting chemotaxis (MCP) protein family.</text>
</comment>
<dbReference type="SMART" id="SM00304">
    <property type="entry name" value="HAMP"/>
    <property type="match status" value="1"/>
</dbReference>
<dbReference type="PANTHER" id="PTHR32089">
    <property type="entry name" value="METHYL-ACCEPTING CHEMOTAXIS PROTEIN MCPB"/>
    <property type="match status" value="1"/>
</dbReference>
<evidence type="ECO:0000256" key="4">
    <source>
        <dbReference type="ARBA" id="ARBA00023136"/>
    </source>
</evidence>
<dbReference type="GO" id="GO:0007165">
    <property type="term" value="P:signal transduction"/>
    <property type="evidence" value="ECO:0007669"/>
    <property type="project" value="UniProtKB-KW"/>
</dbReference>
<dbReference type="PROSITE" id="PS50885">
    <property type="entry name" value="HAMP"/>
    <property type="match status" value="1"/>
</dbReference>
<accession>A0A364NNU2</accession>
<dbReference type="GO" id="GO:0006935">
    <property type="term" value="P:chemotaxis"/>
    <property type="evidence" value="ECO:0007669"/>
    <property type="project" value="UniProtKB-ARBA"/>
</dbReference>
<dbReference type="CDD" id="cd12913">
    <property type="entry name" value="PDC1_MCP_like"/>
    <property type="match status" value="1"/>
</dbReference>
<dbReference type="OrthoDB" id="2489132at2"/>
<dbReference type="SMART" id="SM00283">
    <property type="entry name" value="MA"/>
    <property type="match status" value="1"/>
</dbReference>
<dbReference type="Gene3D" id="1.10.287.950">
    <property type="entry name" value="Methyl-accepting chemotaxis protein"/>
    <property type="match status" value="1"/>
</dbReference>
<dbReference type="EMBL" id="QKRX01000004">
    <property type="protein sequence ID" value="RAU18555.1"/>
    <property type="molecule type" value="Genomic_DNA"/>
</dbReference>
<evidence type="ECO:0000259" key="11">
    <source>
        <dbReference type="PROSITE" id="PS50885"/>
    </source>
</evidence>
<feature type="domain" description="Methyl-accepting transducer" evidence="10">
    <location>
        <begin position="420"/>
        <end position="656"/>
    </location>
</feature>
<evidence type="ECO:0000256" key="5">
    <source>
        <dbReference type="ARBA" id="ARBA00023224"/>
    </source>
</evidence>
<dbReference type="SUPFAM" id="SSF58104">
    <property type="entry name" value="Methyl-accepting chemotaxis protein (MCP) signaling domain"/>
    <property type="match status" value="1"/>
</dbReference>
<dbReference type="FunFam" id="1.10.287.950:FF:000001">
    <property type="entry name" value="Methyl-accepting chemotaxis sensory transducer"/>
    <property type="match status" value="1"/>
</dbReference>
<feature type="compositionally biased region" description="Polar residues" evidence="8">
    <location>
        <begin position="429"/>
        <end position="447"/>
    </location>
</feature>
<comment type="caution">
    <text evidence="12">The sequence shown here is derived from an EMBL/GenBank/DDBJ whole genome shotgun (WGS) entry which is preliminary data.</text>
</comment>
<keyword evidence="13" id="KW-1185">Reference proteome</keyword>
<comment type="subcellular location">
    <subcellularLocation>
        <location evidence="1">Membrane</location>
        <topology evidence="1">Multi-pass membrane protein</topology>
    </subcellularLocation>
</comment>
<dbReference type="PROSITE" id="PS50111">
    <property type="entry name" value="CHEMOTAXIS_TRANSDUC_2"/>
    <property type="match status" value="1"/>
</dbReference>
<dbReference type="Proteomes" id="UP000250744">
    <property type="component" value="Unassembled WGS sequence"/>
</dbReference>
<feature type="domain" description="HAMP" evidence="11">
    <location>
        <begin position="361"/>
        <end position="415"/>
    </location>
</feature>
<keyword evidence="2 9" id="KW-0812">Transmembrane</keyword>
<organism evidence="12 13">
    <name type="scientific">Nitrincola tibetensis</name>
    <dbReference type="NCBI Taxonomy" id="2219697"/>
    <lineage>
        <taxon>Bacteria</taxon>
        <taxon>Pseudomonadati</taxon>
        <taxon>Pseudomonadota</taxon>
        <taxon>Gammaproteobacteria</taxon>
        <taxon>Oceanospirillales</taxon>
        <taxon>Oceanospirillaceae</taxon>
        <taxon>Nitrincola</taxon>
    </lineage>
</organism>
<evidence type="ECO:0000256" key="2">
    <source>
        <dbReference type="ARBA" id="ARBA00022692"/>
    </source>
</evidence>
<feature type="region of interest" description="Disordered" evidence="8">
    <location>
        <begin position="427"/>
        <end position="447"/>
    </location>
</feature>
<evidence type="ECO:0000256" key="9">
    <source>
        <dbReference type="SAM" id="Phobius"/>
    </source>
</evidence>
<keyword evidence="4 9" id="KW-0472">Membrane</keyword>
<evidence type="ECO:0000313" key="13">
    <source>
        <dbReference type="Proteomes" id="UP000250744"/>
    </source>
</evidence>
<evidence type="ECO:0000313" key="12">
    <source>
        <dbReference type="EMBL" id="RAU18555.1"/>
    </source>
</evidence>
<dbReference type="GO" id="GO:0016020">
    <property type="term" value="C:membrane"/>
    <property type="evidence" value="ECO:0007669"/>
    <property type="project" value="UniProtKB-SubCell"/>
</dbReference>
<feature type="transmembrane region" description="Helical" evidence="9">
    <location>
        <begin position="339"/>
        <end position="360"/>
    </location>
</feature>
<evidence type="ECO:0000256" key="7">
    <source>
        <dbReference type="PROSITE-ProRule" id="PRU00284"/>
    </source>
</evidence>
<dbReference type="RefSeq" id="WP_112158660.1">
    <property type="nucleotide sequence ID" value="NZ_QKRX01000004.1"/>
</dbReference>
<dbReference type="Pfam" id="PF00015">
    <property type="entry name" value="MCPsignal"/>
    <property type="match status" value="1"/>
</dbReference>
<dbReference type="Gene3D" id="3.30.450.20">
    <property type="entry name" value="PAS domain"/>
    <property type="match status" value="1"/>
</dbReference>